<evidence type="ECO:0000256" key="1">
    <source>
        <dbReference type="ARBA" id="ARBA00004613"/>
    </source>
</evidence>
<dbReference type="EMBL" id="JAIWYP010000010">
    <property type="protein sequence ID" value="KAH3751674.1"/>
    <property type="molecule type" value="Genomic_DNA"/>
</dbReference>
<dbReference type="InterPro" id="IPR009048">
    <property type="entry name" value="A-macroglobulin_rcpt-bd"/>
</dbReference>
<evidence type="ECO:0000256" key="3">
    <source>
        <dbReference type="ARBA" id="ARBA00022729"/>
    </source>
</evidence>
<evidence type="ECO:0000313" key="8">
    <source>
        <dbReference type="Proteomes" id="UP000828390"/>
    </source>
</evidence>
<comment type="subcellular location">
    <subcellularLocation>
        <location evidence="1">Secreted</location>
    </subcellularLocation>
</comment>
<dbReference type="Proteomes" id="UP000828390">
    <property type="component" value="Unassembled WGS sequence"/>
</dbReference>
<evidence type="ECO:0000313" key="7">
    <source>
        <dbReference type="EMBL" id="KAH3751674.1"/>
    </source>
</evidence>
<keyword evidence="5" id="KW-1015">Disulfide bond</keyword>
<keyword evidence="4" id="KW-0882">Thioester bond</keyword>
<organism evidence="7 8">
    <name type="scientific">Dreissena polymorpha</name>
    <name type="common">Zebra mussel</name>
    <name type="synonym">Mytilus polymorpha</name>
    <dbReference type="NCBI Taxonomy" id="45954"/>
    <lineage>
        <taxon>Eukaryota</taxon>
        <taxon>Metazoa</taxon>
        <taxon>Spiralia</taxon>
        <taxon>Lophotrochozoa</taxon>
        <taxon>Mollusca</taxon>
        <taxon>Bivalvia</taxon>
        <taxon>Autobranchia</taxon>
        <taxon>Heteroconchia</taxon>
        <taxon>Euheterodonta</taxon>
        <taxon>Imparidentia</taxon>
        <taxon>Neoheterodontei</taxon>
        <taxon>Myida</taxon>
        <taxon>Dreissenoidea</taxon>
        <taxon>Dreissenidae</taxon>
        <taxon>Dreissena</taxon>
    </lineage>
</organism>
<proteinExistence type="predicted"/>
<dbReference type="PANTHER" id="PTHR11412">
    <property type="entry name" value="MACROGLOBULIN / COMPLEMENT"/>
    <property type="match status" value="1"/>
</dbReference>
<keyword evidence="3" id="KW-0732">Signal</keyword>
<dbReference type="InterPro" id="IPR001134">
    <property type="entry name" value="Netrin_domain"/>
</dbReference>
<evidence type="ECO:0000256" key="4">
    <source>
        <dbReference type="ARBA" id="ARBA00022966"/>
    </source>
</evidence>
<dbReference type="InterPro" id="IPR050473">
    <property type="entry name" value="A2M/Complement_sys"/>
</dbReference>
<name>A0A9D4I807_DREPO</name>
<reference evidence="7" key="1">
    <citation type="journal article" date="2019" name="bioRxiv">
        <title>The Genome of the Zebra Mussel, Dreissena polymorpha: A Resource for Invasive Species Research.</title>
        <authorList>
            <person name="McCartney M.A."/>
            <person name="Auch B."/>
            <person name="Kono T."/>
            <person name="Mallez S."/>
            <person name="Zhang Y."/>
            <person name="Obille A."/>
            <person name="Becker A."/>
            <person name="Abrahante J.E."/>
            <person name="Garbe J."/>
            <person name="Badalamenti J.P."/>
            <person name="Herman A."/>
            <person name="Mangelson H."/>
            <person name="Liachko I."/>
            <person name="Sullivan S."/>
            <person name="Sone E.D."/>
            <person name="Koren S."/>
            <person name="Silverstein K.A.T."/>
            <person name="Beckman K.B."/>
            <person name="Gohl D.M."/>
        </authorList>
    </citation>
    <scope>NUCLEOTIDE SEQUENCE</scope>
    <source>
        <strain evidence="7">Duluth1</strain>
        <tissue evidence="7">Whole animal</tissue>
    </source>
</reference>
<dbReference type="AlphaFoldDB" id="A0A9D4I807"/>
<evidence type="ECO:0000256" key="5">
    <source>
        <dbReference type="ARBA" id="ARBA00023157"/>
    </source>
</evidence>
<protein>
    <recommendedName>
        <fullName evidence="6">NTR domain-containing protein</fullName>
    </recommendedName>
</protein>
<dbReference type="Pfam" id="PF07677">
    <property type="entry name" value="A2M_recep"/>
    <property type="match status" value="1"/>
</dbReference>
<reference evidence="7" key="2">
    <citation type="submission" date="2020-11" db="EMBL/GenBank/DDBJ databases">
        <authorList>
            <person name="McCartney M.A."/>
            <person name="Auch B."/>
            <person name="Kono T."/>
            <person name="Mallez S."/>
            <person name="Becker A."/>
            <person name="Gohl D.M."/>
            <person name="Silverstein K.A.T."/>
            <person name="Koren S."/>
            <person name="Bechman K.B."/>
            <person name="Herman A."/>
            <person name="Abrahante J.E."/>
            <person name="Garbe J."/>
        </authorList>
    </citation>
    <scope>NUCLEOTIDE SEQUENCE</scope>
    <source>
        <strain evidence="7">Duluth1</strain>
        <tissue evidence="7">Whole animal</tissue>
    </source>
</reference>
<dbReference type="PROSITE" id="PS50189">
    <property type="entry name" value="NTR"/>
    <property type="match status" value="1"/>
</dbReference>
<dbReference type="Gene3D" id="2.60.40.690">
    <property type="entry name" value="Alpha-macroglobulin, receptor-binding domain"/>
    <property type="match status" value="1"/>
</dbReference>
<dbReference type="SMART" id="SM01361">
    <property type="entry name" value="A2M_recep"/>
    <property type="match status" value="1"/>
</dbReference>
<dbReference type="Pfam" id="PF01759">
    <property type="entry name" value="NTR"/>
    <property type="match status" value="1"/>
</dbReference>
<feature type="domain" description="NTR" evidence="6">
    <location>
        <begin position="140"/>
        <end position="271"/>
    </location>
</feature>
<dbReference type="InterPro" id="IPR008993">
    <property type="entry name" value="TIMP-like_OB-fold"/>
</dbReference>
<dbReference type="SUPFAM" id="SSF50242">
    <property type="entry name" value="TIMP-like"/>
    <property type="match status" value="1"/>
</dbReference>
<evidence type="ECO:0000259" key="6">
    <source>
        <dbReference type="PROSITE" id="PS50189"/>
    </source>
</evidence>
<dbReference type="GO" id="GO:0005576">
    <property type="term" value="C:extracellular region"/>
    <property type="evidence" value="ECO:0007669"/>
    <property type="project" value="UniProtKB-SubCell"/>
</dbReference>
<comment type="caution">
    <text evidence="7">The sequence shown here is derived from an EMBL/GenBank/DDBJ whole genome shotgun (WGS) entry which is preliminary data.</text>
</comment>
<dbReference type="Gene3D" id="2.40.50.120">
    <property type="match status" value="1"/>
</dbReference>
<accession>A0A9D4I807</accession>
<dbReference type="SUPFAM" id="SSF49410">
    <property type="entry name" value="Alpha-macroglobulin receptor domain"/>
    <property type="match status" value="1"/>
</dbReference>
<keyword evidence="2" id="KW-0964">Secreted</keyword>
<dbReference type="InterPro" id="IPR036595">
    <property type="entry name" value="A-macroglobulin_rcpt-bd_sf"/>
</dbReference>
<dbReference type="PANTHER" id="PTHR11412:SF136">
    <property type="entry name" value="CD109 ANTIGEN"/>
    <property type="match status" value="1"/>
</dbReference>
<dbReference type="InterPro" id="IPR018933">
    <property type="entry name" value="Netrin_module_non-TIMP"/>
</dbReference>
<keyword evidence="8" id="KW-1185">Reference proteome</keyword>
<gene>
    <name evidence="7" type="ORF">DPMN_186243</name>
</gene>
<sequence length="273" mass="30639">MSIVEVNLETGVSVVESDLKSLQSNNTVFSLYEMPTDGKGFIIFYLSKITSRPIKFIFRLKDDFSGNETTRQGASVRVYDYYNPEKSCMKQYSINPNKANTVAMACEGGEQCKCVQSQCSQPVDDELFRMASAVAKEQNAAKKRTLPKPVEKLMEYACNFEKANYVVYVTIVTVANDTQRNVRFASSTVKEVLLQGGGNIRVGDAFDFEWQTDCAHPAFEVGQPYYVIGKDISSERYDLMGTTLVINPRYKELLGRVMNNFAAELKKNNGCTN</sequence>
<evidence type="ECO:0000256" key="2">
    <source>
        <dbReference type="ARBA" id="ARBA00022525"/>
    </source>
</evidence>